<dbReference type="SUPFAM" id="SSF56349">
    <property type="entry name" value="DNA breaking-rejoining enzymes"/>
    <property type="match status" value="1"/>
</dbReference>
<reference evidence="2 3" key="1">
    <citation type="submission" date="2017-06" db="EMBL/GenBank/DDBJ databases">
        <title>Complete genome sequence of Paenibacillus odorifer CBA7130.</title>
        <authorList>
            <person name="Nam Y.-D."/>
            <person name="Kang J."/>
            <person name="Chung W.-H."/>
        </authorList>
    </citation>
    <scope>NUCLEOTIDE SEQUENCE [LARGE SCALE GENOMIC DNA]</scope>
    <source>
        <strain evidence="2 3">CBA7130</strain>
    </source>
</reference>
<dbReference type="Gene3D" id="1.10.443.10">
    <property type="entry name" value="Intergrase catalytic core"/>
    <property type="match status" value="1"/>
</dbReference>
<dbReference type="EMBL" id="CP021965">
    <property type="protein sequence ID" value="AWV34623.1"/>
    <property type="molecule type" value="Genomic_DNA"/>
</dbReference>
<dbReference type="GO" id="GO:0006310">
    <property type="term" value="P:DNA recombination"/>
    <property type="evidence" value="ECO:0007669"/>
    <property type="project" value="UniProtKB-KW"/>
</dbReference>
<dbReference type="AlphaFoldDB" id="A0AAD0KPU7"/>
<dbReference type="GO" id="GO:0015074">
    <property type="term" value="P:DNA integration"/>
    <property type="evidence" value="ECO:0007669"/>
    <property type="project" value="InterPro"/>
</dbReference>
<gene>
    <name evidence="2" type="ORF">CD191_19490</name>
</gene>
<evidence type="ECO:0008006" key="4">
    <source>
        <dbReference type="Google" id="ProtNLM"/>
    </source>
</evidence>
<dbReference type="InterPro" id="IPR013762">
    <property type="entry name" value="Integrase-like_cat_sf"/>
</dbReference>
<evidence type="ECO:0000313" key="3">
    <source>
        <dbReference type="Proteomes" id="UP000249163"/>
    </source>
</evidence>
<sequence>MTSRVRAIAIGVSMKEVQEWLGHSVYSTTANIYAHLEFSFKVTSANRMNEVIKIVHQIFNLLNCS</sequence>
<evidence type="ECO:0000256" key="1">
    <source>
        <dbReference type="ARBA" id="ARBA00023172"/>
    </source>
</evidence>
<keyword evidence="1" id="KW-0233">DNA recombination</keyword>
<proteinExistence type="predicted"/>
<name>A0AAD0KPU7_9BACL</name>
<evidence type="ECO:0000313" key="2">
    <source>
        <dbReference type="EMBL" id="AWV34623.1"/>
    </source>
</evidence>
<dbReference type="Proteomes" id="UP000249163">
    <property type="component" value="Chromosome"/>
</dbReference>
<dbReference type="GO" id="GO:0003677">
    <property type="term" value="F:DNA binding"/>
    <property type="evidence" value="ECO:0007669"/>
    <property type="project" value="InterPro"/>
</dbReference>
<organism evidence="2 3">
    <name type="scientific">Paenibacillus odorifer</name>
    <dbReference type="NCBI Taxonomy" id="189426"/>
    <lineage>
        <taxon>Bacteria</taxon>
        <taxon>Bacillati</taxon>
        <taxon>Bacillota</taxon>
        <taxon>Bacilli</taxon>
        <taxon>Bacillales</taxon>
        <taxon>Paenibacillaceae</taxon>
        <taxon>Paenibacillus</taxon>
    </lineage>
</organism>
<dbReference type="InterPro" id="IPR011010">
    <property type="entry name" value="DNA_brk_join_enz"/>
</dbReference>
<accession>A0AAD0KPU7</accession>
<protein>
    <recommendedName>
        <fullName evidence="4">Tyr recombinase domain-containing protein</fullName>
    </recommendedName>
</protein>